<feature type="domain" description="Histidine kinase" evidence="6">
    <location>
        <begin position="285"/>
        <end position="503"/>
    </location>
</feature>
<dbReference type="RefSeq" id="WP_379781710.1">
    <property type="nucleotide sequence ID" value="NZ_JBHSMU010000008.1"/>
</dbReference>
<feature type="transmembrane region" description="Helical" evidence="5">
    <location>
        <begin position="74"/>
        <end position="95"/>
    </location>
</feature>
<evidence type="ECO:0000259" key="7">
    <source>
        <dbReference type="PROSITE" id="PS50110"/>
    </source>
</evidence>
<evidence type="ECO:0000256" key="5">
    <source>
        <dbReference type="PROSITE-ProRule" id="PRU00244"/>
    </source>
</evidence>
<dbReference type="CDD" id="cd17580">
    <property type="entry name" value="REC_2_DhkD-like"/>
    <property type="match status" value="1"/>
</dbReference>
<dbReference type="Pfam" id="PF02518">
    <property type="entry name" value="HATPase_c"/>
    <property type="match status" value="1"/>
</dbReference>
<dbReference type="InterPro" id="IPR005330">
    <property type="entry name" value="MHYT_dom"/>
</dbReference>
<dbReference type="SUPFAM" id="SSF47384">
    <property type="entry name" value="Homodimeric domain of signal transducing histidine kinase"/>
    <property type="match status" value="1"/>
</dbReference>
<dbReference type="PROSITE" id="PS50924">
    <property type="entry name" value="MHYT"/>
    <property type="match status" value="1"/>
</dbReference>
<comment type="caution">
    <text evidence="9">The sequence shown here is derived from an EMBL/GenBank/DDBJ whole genome shotgun (WGS) entry which is preliminary data.</text>
</comment>
<gene>
    <name evidence="9" type="ORF">ACFPN5_07525</name>
</gene>
<feature type="transmembrane region" description="Helical" evidence="5">
    <location>
        <begin position="140"/>
        <end position="160"/>
    </location>
</feature>
<dbReference type="Pfam" id="PF00072">
    <property type="entry name" value="Response_reg"/>
    <property type="match status" value="1"/>
</dbReference>
<dbReference type="SMART" id="SM00388">
    <property type="entry name" value="HisKA"/>
    <property type="match status" value="1"/>
</dbReference>
<evidence type="ECO:0000256" key="4">
    <source>
        <dbReference type="PROSITE-ProRule" id="PRU00169"/>
    </source>
</evidence>
<dbReference type="Gene3D" id="1.10.287.130">
    <property type="match status" value="1"/>
</dbReference>
<evidence type="ECO:0000313" key="9">
    <source>
        <dbReference type="EMBL" id="MFC5459657.1"/>
    </source>
</evidence>
<dbReference type="SUPFAM" id="SSF52172">
    <property type="entry name" value="CheY-like"/>
    <property type="match status" value="1"/>
</dbReference>
<dbReference type="SMART" id="SM00387">
    <property type="entry name" value="HATPase_c"/>
    <property type="match status" value="1"/>
</dbReference>
<dbReference type="PRINTS" id="PR00344">
    <property type="entry name" value="BCTRLSENSOR"/>
</dbReference>
<dbReference type="SMART" id="SM00448">
    <property type="entry name" value="REC"/>
    <property type="match status" value="1"/>
</dbReference>
<dbReference type="PROSITE" id="PS50110">
    <property type="entry name" value="RESPONSE_REGULATORY"/>
    <property type="match status" value="1"/>
</dbReference>
<dbReference type="InterPro" id="IPR005467">
    <property type="entry name" value="His_kinase_dom"/>
</dbReference>
<dbReference type="InterPro" id="IPR004358">
    <property type="entry name" value="Sig_transdc_His_kin-like_C"/>
</dbReference>
<keyword evidence="5" id="KW-0812">Transmembrane</keyword>
<feature type="transmembrane region" description="Helical" evidence="5">
    <location>
        <begin position="107"/>
        <end position="128"/>
    </location>
</feature>
<protein>
    <recommendedName>
        <fullName evidence="2">histidine kinase</fullName>
        <ecNumber evidence="2">2.7.13.3</ecNumber>
    </recommendedName>
</protein>
<dbReference type="EMBL" id="JBHSMU010000008">
    <property type="protein sequence ID" value="MFC5459657.1"/>
    <property type="molecule type" value="Genomic_DNA"/>
</dbReference>
<accession>A0ABW0L3I3</accession>
<feature type="domain" description="MHYT" evidence="8">
    <location>
        <begin position="6"/>
        <end position="199"/>
    </location>
</feature>
<dbReference type="InterPro" id="IPR001789">
    <property type="entry name" value="Sig_transdc_resp-reg_receiver"/>
</dbReference>
<dbReference type="PANTHER" id="PTHR43547:SF2">
    <property type="entry name" value="HYBRID SIGNAL TRANSDUCTION HISTIDINE KINASE C"/>
    <property type="match status" value="1"/>
</dbReference>
<dbReference type="Proteomes" id="UP001596050">
    <property type="component" value="Unassembled WGS sequence"/>
</dbReference>
<evidence type="ECO:0000256" key="2">
    <source>
        <dbReference type="ARBA" id="ARBA00012438"/>
    </source>
</evidence>
<feature type="transmembrane region" description="Helical" evidence="5">
    <location>
        <begin position="41"/>
        <end position="62"/>
    </location>
</feature>
<proteinExistence type="predicted"/>
<dbReference type="InterPro" id="IPR036890">
    <property type="entry name" value="HATPase_C_sf"/>
</dbReference>
<keyword evidence="5" id="KW-0472">Membrane</keyword>
<dbReference type="PROSITE" id="PS50109">
    <property type="entry name" value="HIS_KIN"/>
    <property type="match status" value="1"/>
</dbReference>
<dbReference type="Gene3D" id="3.30.565.10">
    <property type="entry name" value="Histidine kinase-like ATPase, C-terminal domain"/>
    <property type="match status" value="1"/>
</dbReference>
<dbReference type="Pfam" id="PF00512">
    <property type="entry name" value="HisKA"/>
    <property type="match status" value="1"/>
</dbReference>
<dbReference type="Pfam" id="PF03707">
    <property type="entry name" value="MHYT"/>
    <property type="match status" value="3"/>
</dbReference>
<comment type="catalytic activity">
    <reaction evidence="1">
        <text>ATP + protein L-histidine = ADP + protein N-phospho-L-histidine.</text>
        <dbReference type="EC" id="2.7.13.3"/>
    </reaction>
</comment>
<feature type="transmembrane region" description="Helical" evidence="5">
    <location>
        <begin position="172"/>
        <end position="190"/>
    </location>
</feature>
<reference evidence="10" key="1">
    <citation type="journal article" date="2019" name="Int. J. Syst. Evol. Microbiol.">
        <title>The Global Catalogue of Microorganisms (GCM) 10K type strain sequencing project: providing services to taxonomists for standard genome sequencing and annotation.</title>
        <authorList>
            <consortium name="The Broad Institute Genomics Platform"/>
            <consortium name="The Broad Institute Genome Sequencing Center for Infectious Disease"/>
            <person name="Wu L."/>
            <person name="Ma J."/>
        </authorList>
    </citation>
    <scope>NUCLEOTIDE SEQUENCE [LARGE SCALE GENOMIC DNA]</scope>
    <source>
        <strain evidence="10">KACC 12649</strain>
    </source>
</reference>
<evidence type="ECO:0000256" key="1">
    <source>
        <dbReference type="ARBA" id="ARBA00000085"/>
    </source>
</evidence>
<evidence type="ECO:0000313" key="10">
    <source>
        <dbReference type="Proteomes" id="UP001596050"/>
    </source>
</evidence>
<evidence type="ECO:0000256" key="3">
    <source>
        <dbReference type="ARBA" id="ARBA00022553"/>
    </source>
</evidence>
<name>A0ABW0L3I3_9BURK</name>
<dbReference type="Gene3D" id="3.40.50.2300">
    <property type="match status" value="1"/>
</dbReference>
<keyword evidence="5" id="KW-1133">Transmembrane helix</keyword>
<dbReference type="InterPro" id="IPR003661">
    <property type="entry name" value="HisK_dim/P_dom"/>
</dbReference>
<dbReference type="InterPro" id="IPR036097">
    <property type="entry name" value="HisK_dim/P_sf"/>
</dbReference>
<dbReference type="PANTHER" id="PTHR43547">
    <property type="entry name" value="TWO-COMPONENT HISTIDINE KINASE"/>
    <property type="match status" value="1"/>
</dbReference>
<feature type="domain" description="Response regulatory" evidence="7">
    <location>
        <begin position="535"/>
        <end position="653"/>
    </location>
</feature>
<dbReference type="CDD" id="cd16922">
    <property type="entry name" value="HATPase_EvgS-ArcB-TorS-like"/>
    <property type="match status" value="1"/>
</dbReference>
<dbReference type="InterPro" id="IPR003594">
    <property type="entry name" value="HATPase_dom"/>
</dbReference>
<dbReference type="CDD" id="cd00082">
    <property type="entry name" value="HisKA"/>
    <property type="match status" value="1"/>
</dbReference>
<feature type="modified residue" description="4-aspartylphosphate" evidence="4">
    <location>
        <position position="584"/>
    </location>
</feature>
<evidence type="ECO:0000259" key="8">
    <source>
        <dbReference type="PROSITE" id="PS50924"/>
    </source>
</evidence>
<dbReference type="InterPro" id="IPR011006">
    <property type="entry name" value="CheY-like_superfamily"/>
</dbReference>
<keyword evidence="3 4" id="KW-0597">Phosphoprotein</keyword>
<dbReference type="EC" id="2.7.13.3" evidence="2"/>
<feature type="transmembrane region" description="Helical" evidence="5">
    <location>
        <begin position="6"/>
        <end position="29"/>
    </location>
</feature>
<feature type="transmembrane region" description="Helical" evidence="5">
    <location>
        <begin position="215"/>
        <end position="237"/>
    </location>
</feature>
<organism evidence="9 10">
    <name type="scientific">Massilia niabensis</name>
    <dbReference type="NCBI Taxonomy" id="544910"/>
    <lineage>
        <taxon>Bacteria</taxon>
        <taxon>Pseudomonadati</taxon>
        <taxon>Pseudomonadota</taxon>
        <taxon>Betaproteobacteria</taxon>
        <taxon>Burkholderiales</taxon>
        <taxon>Oxalobacteraceae</taxon>
        <taxon>Telluria group</taxon>
        <taxon>Massilia</taxon>
    </lineage>
</organism>
<keyword evidence="10" id="KW-1185">Reference proteome</keyword>
<evidence type="ECO:0000259" key="6">
    <source>
        <dbReference type="PROSITE" id="PS50109"/>
    </source>
</evidence>
<dbReference type="SUPFAM" id="SSF55874">
    <property type="entry name" value="ATPase domain of HSP90 chaperone/DNA topoisomerase II/histidine kinase"/>
    <property type="match status" value="1"/>
</dbReference>
<sequence>MPLGHYEPTLVVVSILVAIYASYTALSLAERVRHSTGSATYWWMGGGAFAMGSGIWAMHFIGMQAFRLPFPVGYDVAMTFVSWLLPVLASLLAMSLISRPAPTASHFAISSVLMGMGINAMHYTGMAAMRMRPGIEYDPLLFAASVAIAISASAGALWIAFHLRDRHLRGRLAQLAAAVVMGGAIVGMHYTGMEAAHFQPGSVCLVADAGISQDLLAAMVTVTALLLLTIATLVAVYDSRLEDRSRILAASLATSAEHETLYLHEQKARVEAERLSEMKDEFLSTLSHELRTPLNAMLGWAQLLMDGGKDEKMLKRGLQTIERNARAQSQLIEDMLDMSRLIAGKIRIEVDRTWPSDFISAAVETVRPAAIAKGVRLETRIESHAGPLAADAGRLQQVMTNLLSNAIKFTPSGGLVRISSKRLGDAIVIEVADTGIGIRPEFLPFVFDRFRQADASSTRHHGGLGLGLSIAQQLVELQGGQLTAASAGENRGATFTLSMPLIGTETEATPAPDCLVKAHDLDAVRASSGALAGLTILVVDDERDSLDIVHYVLADMAATIVTASTAYEALQKIDQLKPDLMISDIGMPEMDGLELMRRVRASGNAQVAGVRALALTAFSRREDRLRSLEAGFDEYLAKPVAPAELVRAVLTMCDSLLDKSAGAARRV</sequence>